<gene>
    <name evidence="1" type="ordered locus">HRM2_09420</name>
</gene>
<dbReference type="InterPro" id="IPR036597">
    <property type="entry name" value="Fido-like_dom_sf"/>
</dbReference>
<accession>C0QKI3</accession>
<dbReference type="KEGG" id="dat:HRM2_09420"/>
<dbReference type="OrthoDB" id="9807853at2"/>
<dbReference type="HOGENOM" id="CLU_1173896_0_0_7"/>
<proteinExistence type="predicted"/>
<evidence type="ECO:0000313" key="2">
    <source>
        <dbReference type="Proteomes" id="UP000000442"/>
    </source>
</evidence>
<dbReference type="Proteomes" id="UP000000442">
    <property type="component" value="Chromosome"/>
</dbReference>
<dbReference type="eggNOG" id="COG3177">
    <property type="taxonomic scope" value="Bacteria"/>
</dbReference>
<reference evidence="1 2" key="1">
    <citation type="journal article" date="2009" name="Environ. Microbiol.">
        <title>Genome sequence of Desulfobacterium autotrophicum HRM2, a marine sulfate reducer oxidizing organic carbon completely to carbon dioxide.</title>
        <authorList>
            <person name="Strittmatter A.W."/>
            <person name="Liesegang H."/>
            <person name="Rabus R."/>
            <person name="Decker I."/>
            <person name="Amann J."/>
            <person name="Andres S."/>
            <person name="Henne A."/>
            <person name="Fricke W.F."/>
            <person name="Martinez-Arias R."/>
            <person name="Bartels D."/>
            <person name="Goesmann A."/>
            <person name="Krause L."/>
            <person name="Puehler A."/>
            <person name="Klenk H.P."/>
            <person name="Richter M."/>
            <person name="Schuler M."/>
            <person name="Gloeckner F.O."/>
            <person name="Meyerdierks A."/>
            <person name="Gottschalk G."/>
            <person name="Amann R."/>
        </authorList>
    </citation>
    <scope>NUCLEOTIDE SEQUENCE [LARGE SCALE GENOMIC DNA]</scope>
    <source>
        <strain evidence="2">ATCC 43914 / DSM 3382 / HRM2</strain>
    </source>
</reference>
<evidence type="ECO:0000313" key="1">
    <source>
        <dbReference type="EMBL" id="ACN14054.1"/>
    </source>
</evidence>
<protein>
    <submittedName>
        <fullName evidence="1">Uncharacterized protein</fullName>
    </submittedName>
</protein>
<dbReference type="STRING" id="177437.HRM2_09420"/>
<dbReference type="RefSeq" id="WP_015902849.1">
    <property type="nucleotide sequence ID" value="NC_012108.1"/>
</dbReference>
<organism evidence="1 2">
    <name type="scientific">Desulforapulum autotrophicum (strain ATCC 43914 / DSM 3382 / VKM B-1955 / HRM2)</name>
    <name type="common">Desulfobacterium autotrophicum</name>
    <dbReference type="NCBI Taxonomy" id="177437"/>
    <lineage>
        <taxon>Bacteria</taxon>
        <taxon>Pseudomonadati</taxon>
        <taxon>Thermodesulfobacteriota</taxon>
        <taxon>Desulfobacteria</taxon>
        <taxon>Desulfobacterales</taxon>
        <taxon>Desulfobacteraceae</taxon>
        <taxon>Desulforapulum</taxon>
    </lineage>
</organism>
<name>C0QKI3_DESAH</name>
<dbReference type="Gene3D" id="1.10.3290.10">
    <property type="entry name" value="Fido-like domain"/>
    <property type="match status" value="1"/>
</dbReference>
<dbReference type="EMBL" id="CP001087">
    <property type="protein sequence ID" value="ACN14054.1"/>
    <property type="molecule type" value="Genomic_DNA"/>
</dbReference>
<dbReference type="AlphaFoldDB" id="C0QKI3"/>
<keyword evidence="2" id="KW-1185">Reference proteome</keyword>
<sequence>MSRIVSAKEIDLIEQVVSEHTEGIGISALEKALGQYLSNPINRRTLQRRLKALIEEKRIVTEGESIALVYKHSMGKDKVIDSSSRGDAELYVPVSTEGGVIRDTVAQPLIRRRPIGYQRLFLEEYKPGVTFYLSESLRSQFHEMGRTPSGERPAGTYAREILDRVLIDLSWASSRLEGNTYNRLDTQNLIEFGQAAVGKDIQETQMILNHKAAIEMLVEEADQVGFDMFTFFNSTF</sequence>